<dbReference type="SUPFAM" id="SSF56112">
    <property type="entry name" value="Protein kinase-like (PK-like)"/>
    <property type="match status" value="1"/>
</dbReference>
<feature type="compositionally biased region" description="Gly residues" evidence="6">
    <location>
        <begin position="276"/>
        <end position="285"/>
    </location>
</feature>
<dbReference type="PANTHER" id="PTHR45992">
    <property type="entry name" value="EUKARYOTIC ELONGATION FACTOR 2 KINASE-RELATED"/>
    <property type="match status" value="1"/>
</dbReference>
<sequence length="652" mass="72189">MGQAESLSISGGDGHRYWVSINSKPMKRGGKKTIHKARLLGHGPRQGEKVVAKSFTDIEGTKEAWTHEVTKADVTKQLVTKFNEACPSAPRIRIVLPGIVEMDKVSKFENWREGRGGHRGLSKDEWISIEEYITGQMSRYCPWSTSRDVDDVAHSDDLQTFSHFTYMHSCESLVACDFQGVVRTKQSSRKTLYIVTDSIIHSRYKMYGVFDKGDYGITEFFKLHKCTDICKDWPRPTPLTPPPSFDDACAALLMNNITPPPQFENIVFPAYQGEEGATGGEGADGGLSRRRHRSAKEVRHRIRPQGSDQLEVEEPESLRRRSHSDADMSLASYLMHRHFHESVDDPNAAVMTPPPAYESVVVPPLQDVASPPTNNTVVPPVHRDTTQDVSSETAVAPEALSRKSSSTTSSMDELAKVTFALSLSDENSIDDSSVWQEDEFSGAATGHEHGHGNPKSGAQVSQTCMPPLLPLGAQRPSGSSGSSTRSYNNAQHQASGFAAQTATQHRVLAKSNSGGDHNRLYMARQATNRHRHASEEAALRGNPHSSSYSQGVRQHQSLRHVLSNEESSLNREVHRVHRSATDSSIQNSDGRPRSISDANAQLRRAASPLMQRRMNNERENSSEERRNCQELPTLIVPSAPPMEFCDVSFDTT</sequence>
<keyword evidence="8" id="KW-1185">Reference proteome</keyword>
<dbReference type="Proteomes" id="UP000694888">
    <property type="component" value="Unplaced"/>
</dbReference>
<evidence type="ECO:0000256" key="6">
    <source>
        <dbReference type="SAM" id="MobiDB-lite"/>
    </source>
</evidence>
<evidence type="ECO:0000313" key="8">
    <source>
        <dbReference type="Proteomes" id="UP000694888"/>
    </source>
</evidence>
<feature type="compositionally biased region" description="Basic and acidic residues" evidence="6">
    <location>
        <begin position="614"/>
        <end position="628"/>
    </location>
</feature>
<dbReference type="InterPro" id="IPR004166">
    <property type="entry name" value="a-kinase_dom"/>
</dbReference>
<protein>
    <submittedName>
        <fullName evidence="9">Uncharacterized protein LOC101847676</fullName>
    </submittedName>
</protein>
<name>A0ABM0JZD3_APLCA</name>
<dbReference type="RefSeq" id="XP_005105108.2">
    <property type="nucleotide sequence ID" value="XM_005105051.3"/>
</dbReference>
<feature type="compositionally biased region" description="Polar residues" evidence="6">
    <location>
        <begin position="543"/>
        <end position="555"/>
    </location>
</feature>
<dbReference type="PANTHER" id="PTHR45992:SF11">
    <property type="entry name" value="ALPHA-TYPE PROTEIN KINASE DOMAIN-CONTAINING PROTEIN"/>
    <property type="match status" value="1"/>
</dbReference>
<dbReference type="InterPro" id="IPR051852">
    <property type="entry name" value="Alpha-type_PK"/>
</dbReference>
<evidence type="ECO:0000256" key="5">
    <source>
        <dbReference type="ARBA" id="ARBA00022840"/>
    </source>
</evidence>
<keyword evidence="4" id="KW-0418">Kinase</keyword>
<keyword evidence="2" id="KW-0808">Transferase</keyword>
<reference evidence="9" key="1">
    <citation type="submission" date="2025-08" db="UniProtKB">
        <authorList>
            <consortium name="RefSeq"/>
        </authorList>
    </citation>
    <scope>IDENTIFICATION</scope>
</reference>
<dbReference type="SMART" id="SM00811">
    <property type="entry name" value="Alpha_kinase"/>
    <property type="match status" value="1"/>
</dbReference>
<feature type="domain" description="Alpha-type protein kinase" evidence="7">
    <location>
        <begin position="1"/>
        <end position="242"/>
    </location>
</feature>
<keyword evidence="1" id="KW-0723">Serine/threonine-protein kinase</keyword>
<dbReference type="PROSITE" id="PS51158">
    <property type="entry name" value="ALPHA_KINASE"/>
    <property type="match status" value="1"/>
</dbReference>
<proteinExistence type="predicted"/>
<dbReference type="GeneID" id="101847676"/>
<keyword evidence="3" id="KW-0547">Nucleotide-binding</keyword>
<feature type="region of interest" description="Disordered" evidence="6">
    <location>
        <begin position="368"/>
        <end position="411"/>
    </location>
</feature>
<feature type="compositionally biased region" description="Low complexity" evidence="6">
    <location>
        <begin position="371"/>
        <end position="380"/>
    </location>
</feature>
<feature type="compositionally biased region" description="Basic residues" evidence="6">
    <location>
        <begin position="288"/>
        <end position="303"/>
    </location>
</feature>
<feature type="region of interest" description="Disordered" evidence="6">
    <location>
        <begin position="274"/>
        <end position="324"/>
    </location>
</feature>
<dbReference type="Pfam" id="PF02816">
    <property type="entry name" value="Alpha_kinase"/>
    <property type="match status" value="1"/>
</dbReference>
<evidence type="ECO:0000313" key="9">
    <source>
        <dbReference type="RefSeq" id="XP_005105108.2"/>
    </source>
</evidence>
<evidence type="ECO:0000256" key="3">
    <source>
        <dbReference type="ARBA" id="ARBA00022741"/>
    </source>
</evidence>
<feature type="compositionally biased region" description="Polar residues" evidence="6">
    <location>
        <begin position="484"/>
        <end position="515"/>
    </location>
</feature>
<feature type="region of interest" description="Disordered" evidence="6">
    <location>
        <begin position="443"/>
        <end position="631"/>
    </location>
</feature>
<organism evidence="8 9">
    <name type="scientific">Aplysia californica</name>
    <name type="common">California sea hare</name>
    <dbReference type="NCBI Taxonomy" id="6500"/>
    <lineage>
        <taxon>Eukaryota</taxon>
        <taxon>Metazoa</taxon>
        <taxon>Spiralia</taxon>
        <taxon>Lophotrochozoa</taxon>
        <taxon>Mollusca</taxon>
        <taxon>Gastropoda</taxon>
        <taxon>Heterobranchia</taxon>
        <taxon>Euthyneura</taxon>
        <taxon>Tectipleura</taxon>
        <taxon>Aplysiida</taxon>
        <taxon>Aplysioidea</taxon>
        <taxon>Aplysiidae</taxon>
        <taxon>Aplysia</taxon>
    </lineage>
</organism>
<dbReference type="InterPro" id="IPR011009">
    <property type="entry name" value="Kinase-like_dom_sf"/>
</dbReference>
<evidence type="ECO:0000256" key="4">
    <source>
        <dbReference type="ARBA" id="ARBA00022777"/>
    </source>
</evidence>
<dbReference type="Gene3D" id="3.20.200.10">
    <property type="entry name" value="MHCK/EF2 kinase"/>
    <property type="match status" value="1"/>
</dbReference>
<accession>A0ABM0JZD3</accession>
<evidence type="ECO:0000259" key="7">
    <source>
        <dbReference type="PROSITE" id="PS51158"/>
    </source>
</evidence>
<dbReference type="CDD" id="cd04515">
    <property type="entry name" value="Alpha_kinase"/>
    <property type="match status" value="1"/>
</dbReference>
<evidence type="ECO:0000256" key="1">
    <source>
        <dbReference type="ARBA" id="ARBA00022527"/>
    </source>
</evidence>
<evidence type="ECO:0000256" key="2">
    <source>
        <dbReference type="ARBA" id="ARBA00022679"/>
    </source>
</evidence>
<gene>
    <name evidence="9" type="primary">LOC101847676</name>
</gene>
<keyword evidence="5" id="KW-0067">ATP-binding</keyword>